<protein>
    <recommendedName>
        <fullName evidence="5">Heat shock factor binding protein 1-domain-containing protein</fullName>
    </recommendedName>
</protein>
<keyword evidence="2" id="KW-0175">Coiled coil</keyword>
<gene>
    <name evidence="3" type="ORF">BCR43DRAFT_486877</name>
</gene>
<name>A0A1X2HPW9_SYNRA</name>
<evidence type="ECO:0000256" key="1">
    <source>
        <dbReference type="ARBA" id="ARBA00006349"/>
    </source>
</evidence>
<dbReference type="OrthoDB" id="4159489at2759"/>
<comment type="caution">
    <text evidence="3">The sequence shown here is derived from an EMBL/GenBank/DDBJ whole genome shotgun (WGS) entry which is preliminary data.</text>
</comment>
<evidence type="ECO:0000313" key="3">
    <source>
        <dbReference type="EMBL" id="ORZ01397.1"/>
    </source>
</evidence>
<dbReference type="Proteomes" id="UP000242180">
    <property type="component" value="Unassembled WGS sequence"/>
</dbReference>
<dbReference type="EMBL" id="MCGN01000002">
    <property type="protein sequence ID" value="ORZ01397.1"/>
    <property type="molecule type" value="Genomic_DNA"/>
</dbReference>
<dbReference type="InterPro" id="IPR009643">
    <property type="entry name" value="HS1-bd"/>
</dbReference>
<dbReference type="Gene3D" id="1.20.5.430">
    <property type="match status" value="1"/>
</dbReference>
<keyword evidence="4" id="KW-1185">Reference proteome</keyword>
<accession>A0A1X2HPW9</accession>
<sequence>MTTNEDANKINASLDTNEDLANYIDSVIENLQNKVGEASTHINEKLEDMTTRINGLESSLNDILARLDQADQQTTEENTTS</sequence>
<dbReference type="Pfam" id="PF06825">
    <property type="entry name" value="HSBP1"/>
    <property type="match status" value="1"/>
</dbReference>
<feature type="coiled-coil region" evidence="2">
    <location>
        <begin position="28"/>
        <end position="73"/>
    </location>
</feature>
<dbReference type="OMA" id="ASTHINE"/>
<dbReference type="GO" id="GO:0003714">
    <property type="term" value="F:transcription corepressor activity"/>
    <property type="evidence" value="ECO:0007669"/>
    <property type="project" value="InterPro"/>
</dbReference>
<evidence type="ECO:0008006" key="5">
    <source>
        <dbReference type="Google" id="ProtNLM"/>
    </source>
</evidence>
<proteinExistence type="inferred from homology"/>
<evidence type="ECO:0000256" key="2">
    <source>
        <dbReference type="SAM" id="Coils"/>
    </source>
</evidence>
<dbReference type="InParanoid" id="A0A1X2HPW9"/>
<organism evidence="3 4">
    <name type="scientific">Syncephalastrum racemosum</name>
    <name type="common">Filamentous fungus</name>
    <dbReference type="NCBI Taxonomy" id="13706"/>
    <lineage>
        <taxon>Eukaryota</taxon>
        <taxon>Fungi</taxon>
        <taxon>Fungi incertae sedis</taxon>
        <taxon>Mucoromycota</taxon>
        <taxon>Mucoromycotina</taxon>
        <taxon>Mucoromycetes</taxon>
        <taxon>Mucorales</taxon>
        <taxon>Syncephalastraceae</taxon>
        <taxon>Syncephalastrum</taxon>
    </lineage>
</organism>
<dbReference type="AlphaFoldDB" id="A0A1X2HPW9"/>
<evidence type="ECO:0000313" key="4">
    <source>
        <dbReference type="Proteomes" id="UP000242180"/>
    </source>
</evidence>
<comment type="similarity">
    <text evidence="1">Belongs to the HSBP1 family.</text>
</comment>
<reference evidence="3 4" key="1">
    <citation type="submission" date="2016-07" db="EMBL/GenBank/DDBJ databases">
        <title>Pervasive Adenine N6-methylation of Active Genes in Fungi.</title>
        <authorList>
            <consortium name="DOE Joint Genome Institute"/>
            <person name="Mondo S.J."/>
            <person name="Dannebaum R.O."/>
            <person name="Kuo R.C."/>
            <person name="Labutti K."/>
            <person name="Haridas S."/>
            <person name="Kuo A."/>
            <person name="Salamov A."/>
            <person name="Ahrendt S.R."/>
            <person name="Lipzen A."/>
            <person name="Sullivan W."/>
            <person name="Andreopoulos W.B."/>
            <person name="Clum A."/>
            <person name="Lindquist E."/>
            <person name="Daum C."/>
            <person name="Ramamoorthy G.K."/>
            <person name="Gryganskyi A."/>
            <person name="Culley D."/>
            <person name="Magnuson J.K."/>
            <person name="James T.Y."/>
            <person name="O'Malley M.A."/>
            <person name="Stajich J.E."/>
            <person name="Spatafora J.W."/>
            <person name="Visel A."/>
            <person name="Grigoriev I.V."/>
        </authorList>
    </citation>
    <scope>NUCLEOTIDE SEQUENCE [LARGE SCALE GENOMIC DNA]</scope>
    <source>
        <strain evidence="3 4">NRRL 2496</strain>
    </source>
</reference>